<evidence type="ECO:0000313" key="3">
    <source>
        <dbReference type="Proteomes" id="UP000799291"/>
    </source>
</evidence>
<keyword evidence="3" id="KW-1185">Reference proteome</keyword>
<evidence type="ECO:0000313" key="2">
    <source>
        <dbReference type="EMBL" id="KAF2680138.1"/>
    </source>
</evidence>
<sequence length="164" mass="18268">MDRRGTRSPIPVPWRLSKVLVHSMRGPVDAYFSGRARQKPPMMDKNPMDKTDDSSQRKVPGGNCCGTATNRTNLSYQSIYTRQPDRFESSRVPVDTIRAPTTVPCSQNFATGNLQFSNSGHAFESNSLLPQERMATAQQKSEGRKYQCSTRYVQHGNVGKGVGQ</sequence>
<dbReference type="Proteomes" id="UP000799291">
    <property type="component" value="Unassembled WGS sequence"/>
</dbReference>
<dbReference type="EMBL" id="MU005598">
    <property type="protein sequence ID" value="KAF2680138.1"/>
    <property type="molecule type" value="Genomic_DNA"/>
</dbReference>
<feature type="compositionally biased region" description="Basic and acidic residues" evidence="1">
    <location>
        <begin position="46"/>
        <end position="56"/>
    </location>
</feature>
<evidence type="ECO:0000256" key="1">
    <source>
        <dbReference type="SAM" id="MobiDB-lite"/>
    </source>
</evidence>
<feature type="region of interest" description="Disordered" evidence="1">
    <location>
        <begin position="34"/>
        <end position="67"/>
    </location>
</feature>
<gene>
    <name evidence="2" type="ORF">K458DRAFT_459799</name>
</gene>
<name>A0A6G1IPW2_9PLEO</name>
<protein>
    <submittedName>
        <fullName evidence="2">Uncharacterized protein</fullName>
    </submittedName>
</protein>
<accession>A0A6G1IPW2</accession>
<reference evidence="2" key="1">
    <citation type="journal article" date="2020" name="Stud. Mycol.">
        <title>101 Dothideomycetes genomes: a test case for predicting lifestyles and emergence of pathogens.</title>
        <authorList>
            <person name="Haridas S."/>
            <person name="Albert R."/>
            <person name="Binder M."/>
            <person name="Bloem J."/>
            <person name="Labutti K."/>
            <person name="Salamov A."/>
            <person name="Andreopoulos B."/>
            <person name="Baker S."/>
            <person name="Barry K."/>
            <person name="Bills G."/>
            <person name="Bluhm B."/>
            <person name="Cannon C."/>
            <person name="Castanera R."/>
            <person name="Culley D."/>
            <person name="Daum C."/>
            <person name="Ezra D."/>
            <person name="Gonzalez J."/>
            <person name="Henrissat B."/>
            <person name="Kuo A."/>
            <person name="Liang C."/>
            <person name="Lipzen A."/>
            <person name="Lutzoni F."/>
            <person name="Magnuson J."/>
            <person name="Mondo S."/>
            <person name="Nolan M."/>
            <person name="Ohm R."/>
            <person name="Pangilinan J."/>
            <person name="Park H.-J."/>
            <person name="Ramirez L."/>
            <person name="Alfaro M."/>
            <person name="Sun H."/>
            <person name="Tritt A."/>
            <person name="Yoshinaga Y."/>
            <person name="Zwiers L.-H."/>
            <person name="Turgeon B."/>
            <person name="Goodwin S."/>
            <person name="Spatafora J."/>
            <person name="Crous P."/>
            <person name="Grigoriev I."/>
        </authorList>
    </citation>
    <scope>NUCLEOTIDE SEQUENCE</scope>
    <source>
        <strain evidence="2">CBS 122367</strain>
    </source>
</reference>
<proteinExistence type="predicted"/>
<organism evidence="2 3">
    <name type="scientific">Lentithecium fluviatile CBS 122367</name>
    <dbReference type="NCBI Taxonomy" id="1168545"/>
    <lineage>
        <taxon>Eukaryota</taxon>
        <taxon>Fungi</taxon>
        <taxon>Dikarya</taxon>
        <taxon>Ascomycota</taxon>
        <taxon>Pezizomycotina</taxon>
        <taxon>Dothideomycetes</taxon>
        <taxon>Pleosporomycetidae</taxon>
        <taxon>Pleosporales</taxon>
        <taxon>Massarineae</taxon>
        <taxon>Lentitheciaceae</taxon>
        <taxon>Lentithecium</taxon>
    </lineage>
</organism>
<dbReference type="AlphaFoldDB" id="A0A6G1IPW2"/>